<dbReference type="PANTHER" id="PTHR43194">
    <property type="entry name" value="HYDROLASE ALPHA/BETA FOLD FAMILY"/>
    <property type="match status" value="1"/>
</dbReference>
<comment type="caution">
    <text evidence="2">The sequence shown here is derived from an EMBL/GenBank/DDBJ whole genome shotgun (WGS) entry which is preliminary data.</text>
</comment>
<proteinExistence type="predicted"/>
<reference evidence="2 3" key="1">
    <citation type="submission" date="2019-08" db="EMBL/GenBank/DDBJ databases">
        <authorList>
            <person name="Khan S.A."/>
            <person name="Jeon C.O."/>
            <person name="Jeong S.E."/>
        </authorList>
    </citation>
    <scope>NUCLEOTIDE SEQUENCE [LARGE SCALE GENOMIC DNA]</scope>
    <source>
        <strain evidence="3">IMCC1728</strain>
    </source>
</reference>
<keyword evidence="2" id="KW-0378">Hydrolase</keyword>
<sequence length="275" mass="29054">MELIVQGRKAYAYTGGKPFDASLPCVIFLHGAMNDHSVWNLLARWFAHHGHAVLAVDQPAHGRSEGPAAASVESLADWALALLDAAGVQRAAVVGHSMGTLIGLEMAARAPDRITQLAMIGTAYPMKVSDALLGTAREQPLRAIDLVNSLSHASIATKPSFPGPGMWVHGGARALMRRVLAGGSGLEGRNLFEHDFRLCDAYANGLQAAAEVRCPVTLVLGARDQMTSPKATRELATALRAQILTLPAGHSLMTEVPDGVLNAVRQALARAQEPA</sequence>
<protein>
    <submittedName>
        <fullName evidence="2">Alpha/beta hydrolase</fullName>
    </submittedName>
</protein>
<name>A0A5C6U2P4_9BURK</name>
<keyword evidence="3" id="KW-1185">Reference proteome</keyword>
<dbReference type="PANTHER" id="PTHR43194:SF5">
    <property type="entry name" value="PIMELOYL-[ACYL-CARRIER PROTEIN] METHYL ESTER ESTERASE"/>
    <property type="match status" value="1"/>
</dbReference>
<evidence type="ECO:0000313" key="3">
    <source>
        <dbReference type="Proteomes" id="UP000321832"/>
    </source>
</evidence>
<dbReference type="EMBL" id="VOPW01000001">
    <property type="protein sequence ID" value="TXC66241.1"/>
    <property type="molecule type" value="Genomic_DNA"/>
</dbReference>
<dbReference type="GO" id="GO:0016787">
    <property type="term" value="F:hydrolase activity"/>
    <property type="evidence" value="ECO:0007669"/>
    <property type="project" value="UniProtKB-KW"/>
</dbReference>
<dbReference type="InterPro" id="IPR000073">
    <property type="entry name" value="AB_hydrolase_1"/>
</dbReference>
<evidence type="ECO:0000313" key="2">
    <source>
        <dbReference type="EMBL" id="TXC66241.1"/>
    </source>
</evidence>
<dbReference type="Gene3D" id="3.40.50.1820">
    <property type="entry name" value="alpha/beta hydrolase"/>
    <property type="match status" value="1"/>
</dbReference>
<dbReference type="SUPFAM" id="SSF53474">
    <property type="entry name" value="alpha/beta-Hydrolases"/>
    <property type="match status" value="1"/>
</dbReference>
<dbReference type="PRINTS" id="PR00111">
    <property type="entry name" value="ABHYDROLASE"/>
</dbReference>
<dbReference type="AlphaFoldDB" id="A0A5C6U2P4"/>
<dbReference type="InterPro" id="IPR050228">
    <property type="entry name" value="Carboxylesterase_BioH"/>
</dbReference>
<dbReference type="InterPro" id="IPR029058">
    <property type="entry name" value="AB_hydrolase_fold"/>
</dbReference>
<accession>A0A5C6U2P4</accession>
<feature type="domain" description="AB hydrolase-1" evidence="1">
    <location>
        <begin position="24"/>
        <end position="252"/>
    </location>
</feature>
<dbReference type="Pfam" id="PF00561">
    <property type="entry name" value="Abhydrolase_1"/>
    <property type="match status" value="1"/>
</dbReference>
<gene>
    <name evidence="2" type="ORF">FSC37_11045</name>
</gene>
<dbReference type="Proteomes" id="UP000321832">
    <property type="component" value="Unassembled WGS sequence"/>
</dbReference>
<organism evidence="2 3">
    <name type="scientific">Piscinibacter aquaticus</name>
    <dbReference type="NCBI Taxonomy" id="392597"/>
    <lineage>
        <taxon>Bacteria</taxon>
        <taxon>Pseudomonadati</taxon>
        <taxon>Pseudomonadota</taxon>
        <taxon>Betaproteobacteria</taxon>
        <taxon>Burkholderiales</taxon>
        <taxon>Sphaerotilaceae</taxon>
        <taxon>Piscinibacter</taxon>
    </lineage>
</organism>
<evidence type="ECO:0000259" key="1">
    <source>
        <dbReference type="Pfam" id="PF00561"/>
    </source>
</evidence>